<gene>
    <name evidence="1" type="ORF">MSG28_002660</name>
</gene>
<reference evidence="1 2" key="1">
    <citation type="journal article" date="2022" name="Genome Biol. Evol.">
        <title>The Spruce Budworm Genome: Reconstructing the Evolutionary History of Antifreeze Proteins.</title>
        <authorList>
            <person name="Beliveau C."/>
            <person name="Gagne P."/>
            <person name="Picq S."/>
            <person name="Vernygora O."/>
            <person name="Keeling C.I."/>
            <person name="Pinkney K."/>
            <person name="Doucet D."/>
            <person name="Wen F."/>
            <person name="Johnston J.S."/>
            <person name="Maaroufi H."/>
            <person name="Boyle B."/>
            <person name="Laroche J."/>
            <person name="Dewar K."/>
            <person name="Juretic N."/>
            <person name="Blackburn G."/>
            <person name="Nisole A."/>
            <person name="Brunet B."/>
            <person name="Brandao M."/>
            <person name="Lumley L."/>
            <person name="Duan J."/>
            <person name="Quan G."/>
            <person name="Lucarotti C.J."/>
            <person name="Roe A.D."/>
            <person name="Sperling F.A.H."/>
            <person name="Levesque R.C."/>
            <person name="Cusson M."/>
        </authorList>
    </citation>
    <scope>NUCLEOTIDE SEQUENCE [LARGE SCALE GENOMIC DNA]</scope>
    <source>
        <strain evidence="1">Glfc:IPQL:Cfum</strain>
    </source>
</reference>
<evidence type="ECO:0000313" key="2">
    <source>
        <dbReference type="Proteomes" id="UP001064048"/>
    </source>
</evidence>
<organism evidence="1 2">
    <name type="scientific">Choristoneura fumiferana</name>
    <name type="common">Spruce budworm moth</name>
    <name type="synonym">Archips fumiferana</name>
    <dbReference type="NCBI Taxonomy" id="7141"/>
    <lineage>
        <taxon>Eukaryota</taxon>
        <taxon>Metazoa</taxon>
        <taxon>Ecdysozoa</taxon>
        <taxon>Arthropoda</taxon>
        <taxon>Hexapoda</taxon>
        <taxon>Insecta</taxon>
        <taxon>Pterygota</taxon>
        <taxon>Neoptera</taxon>
        <taxon>Endopterygota</taxon>
        <taxon>Lepidoptera</taxon>
        <taxon>Glossata</taxon>
        <taxon>Ditrysia</taxon>
        <taxon>Tortricoidea</taxon>
        <taxon>Tortricidae</taxon>
        <taxon>Tortricinae</taxon>
        <taxon>Choristoneura</taxon>
    </lineage>
</organism>
<accession>A0ACC0JIV7</accession>
<comment type="caution">
    <text evidence="1">The sequence shown here is derived from an EMBL/GenBank/DDBJ whole genome shotgun (WGS) entry which is preliminary data.</text>
</comment>
<name>A0ACC0JIV7_CHOFU</name>
<sequence length="187" mass="20779">MVVAIRADLAQGPTTCKVAVGLQLTSVNGQDFTPKVPSECQALGYCDRPLPDYPNEAVRKLVKESALVSPGVVDVTELSRRQGVQDPSEVNLCDYENRIILPQVAQDTSGKWNYVVNTQEYKQGYRVQICKNVNSQCSQVANFYVGYKASCQQRFINVVMVALAENGQKAEKDFKIPSNCYCQVMQE</sequence>
<dbReference type="EMBL" id="CM046104">
    <property type="protein sequence ID" value="KAI8424003.1"/>
    <property type="molecule type" value="Genomic_DNA"/>
</dbReference>
<proteinExistence type="predicted"/>
<protein>
    <submittedName>
        <fullName evidence="1">Uncharacterized protein</fullName>
    </submittedName>
</protein>
<keyword evidence="2" id="KW-1185">Reference proteome</keyword>
<evidence type="ECO:0000313" key="1">
    <source>
        <dbReference type="EMBL" id="KAI8424003.1"/>
    </source>
</evidence>
<dbReference type="Proteomes" id="UP001064048">
    <property type="component" value="Chromosome 4"/>
</dbReference>